<keyword evidence="3" id="KW-1185">Reference proteome</keyword>
<evidence type="ECO:0000313" key="3">
    <source>
        <dbReference type="Proteomes" id="UP000186922"/>
    </source>
</evidence>
<proteinExistence type="predicted"/>
<organism evidence="2 3">
    <name type="scientific">Ramazzottius varieornatus</name>
    <name type="common">Water bear</name>
    <name type="synonym">Tardigrade</name>
    <dbReference type="NCBI Taxonomy" id="947166"/>
    <lineage>
        <taxon>Eukaryota</taxon>
        <taxon>Metazoa</taxon>
        <taxon>Ecdysozoa</taxon>
        <taxon>Tardigrada</taxon>
        <taxon>Eutardigrada</taxon>
        <taxon>Parachela</taxon>
        <taxon>Hypsibioidea</taxon>
        <taxon>Ramazzottiidae</taxon>
        <taxon>Ramazzottius</taxon>
    </lineage>
</organism>
<feature type="region of interest" description="Disordered" evidence="1">
    <location>
        <begin position="1"/>
        <end position="53"/>
    </location>
</feature>
<dbReference type="AlphaFoldDB" id="A0A1D1UXZ3"/>
<gene>
    <name evidence="2" type="primary">RvY_06277-1</name>
    <name evidence="2" type="synonym">RvY_06277.1</name>
    <name evidence="2" type="ORF">RvY_06277</name>
</gene>
<name>A0A1D1UXZ3_RAMVA</name>
<sequence>MSLPDITASQPTTNLARCFDERPPASSRVETNTSMADFEDLEEMNLDDHDYHE</sequence>
<reference evidence="2 3" key="1">
    <citation type="journal article" date="2016" name="Nat. Commun.">
        <title>Extremotolerant tardigrade genome and improved radiotolerance of human cultured cells by tardigrade-unique protein.</title>
        <authorList>
            <person name="Hashimoto T."/>
            <person name="Horikawa D.D."/>
            <person name="Saito Y."/>
            <person name="Kuwahara H."/>
            <person name="Kozuka-Hata H."/>
            <person name="Shin-I T."/>
            <person name="Minakuchi Y."/>
            <person name="Ohishi K."/>
            <person name="Motoyama A."/>
            <person name="Aizu T."/>
            <person name="Enomoto A."/>
            <person name="Kondo K."/>
            <person name="Tanaka S."/>
            <person name="Hara Y."/>
            <person name="Koshikawa S."/>
            <person name="Sagara H."/>
            <person name="Miura T."/>
            <person name="Yokobori S."/>
            <person name="Miyagawa K."/>
            <person name="Suzuki Y."/>
            <person name="Kubo T."/>
            <person name="Oyama M."/>
            <person name="Kohara Y."/>
            <person name="Fujiyama A."/>
            <person name="Arakawa K."/>
            <person name="Katayama T."/>
            <person name="Toyoda A."/>
            <person name="Kunieda T."/>
        </authorList>
    </citation>
    <scope>NUCLEOTIDE SEQUENCE [LARGE SCALE GENOMIC DNA]</scope>
    <source>
        <strain evidence="2 3">YOKOZUNA-1</strain>
    </source>
</reference>
<accession>A0A1D1UXZ3</accession>
<protein>
    <submittedName>
        <fullName evidence="2">Uncharacterized protein</fullName>
    </submittedName>
</protein>
<comment type="caution">
    <text evidence="2">The sequence shown here is derived from an EMBL/GenBank/DDBJ whole genome shotgun (WGS) entry which is preliminary data.</text>
</comment>
<evidence type="ECO:0000256" key="1">
    <source>
        <dbReference type="SAM" id="MobiDB-lite"/>
    </source>
</evidence>
<evidence type="ECO:0000313" key="2">
    <source>
        <dbReference type="EMBL" id="GAU94516.1"/>
    </source>
</evidence>
<dbReference type="Proteomes" id="UP000186922">
    <property type="component" value="Unassembled WGS sequence"/>
</dbReference>
<dbReference type="EMBL" id="BDGG01000002">
    <property type="protein sequence ID" value="GAU94516.1"/>
    <property type="molecule type" value="Genomic_DNA"/>
</dbReference>